<feature type="transmembrane region" description="Helical" evidence="1">
    <location>
        <begin position="32"/>
        <end position="51"/>
    </location>
</feature>
<dbReference type="AlphaFoldDB" id="A0A369QN72"/>
<organism evidence="2 3">
    <name type="scientific">Adhaeribacter pallidiroseus</name>
    <dbReference type="NCBI Taxonomy" id="2072847"/>
    <lineage>
        <taxon>Bacteria</taxon>
        <taxon>Pseudomonadati</taxon>
        <taxon>Bacteroidota</taxon>
        <taxon>Cytophagia</taxon>
        <taxon>Cytophagales</taxon>
        <taxon>Hymenobacteraceae</taxon>
        <taxon>Adhaeribacter</taxon>
    </lineage>
</organism>
<keyword evidence="1" id="KW-1133">Transmembrane helix</keyword>
<sequence length="59" mass="6822">MKSFRYYFSILLIFLTLTITSCEVVGDIFKAGMWTAVIGIIIVVLFVLWIVRKIRGPRL</sequence>
<keyword evidence="1" id="KW-0812">Transmembrane</keyword>
<dbReference type="Proteomes" id="UP000253919">
    <property type="component" value="Unassembled WGS sequence"/>
</dbReference>
<gene>
    <name evidence="2" type="ORF">AHMF7616_02922</name>
</gene>
<evidence type="ECO:0000313" key="3">
    <source>
        <dbReference type="Proteomes" id="UP000253919"/>
    </source>
</evidence>
<name>A0A369QN72_9BACT</name>
<dbReference type="RefSeq" id="WP_115373484.1">
    <property type="nucleotide sequence ID" value="NZ_QASA01000001.1"/>
</dbReference>
<evidence type="ECO:0000256" key="1">
    <source>
        <dbReference type="SAM" id="Phobius"/>
    </source>
</evidence>
<comment type="caution">
    <text evidence="2">The sequence shown here is derived from an EMBL/GenBank/DDBJ whole genome shotgun (WGS) entry which is preliminary data.</text>
</comment>
<evidence type="ECO:0000313" key="2">
    <source>
        <dbReference type="EMBL" id="RDC64309.1"/>
    </source>
</evidence>
<dbReference type="PROSITE" id="PS51257">
    <property type="entry name" value="PROKAR_LIPOPROTEIN"/>
    <property type="match status" value="1"/>
</dbReference>
<protein>
    <recommendedName>
        <fullName evidence="4">Phosphatidate cytidylyltransferase</fullName>
    </recommendedName>
</protein>
<accession>A0A369QN72</accession>
<evidence type="ECO:0008006" key="4">
    <source>
        <dbReference type="Google" id="ProtNLM"/>
    </source>
</evidence>
<dbReference type="EMBL" id="QASA01000001">
    <property type="protein sequence ID" value="RDC64309.1"/>
    <property type="molecule type" value="Genomic_DNA"/>
</dbReference>
<proteinExistence type="predicted"/>
<keyword evidence="1" id="KW-0472">Membrane</keyword>
<reference evidence="2 3" key="1">
    <citation type="submission" date="2018-04" db="EMBL/GenBank/DDBJ databases">
        <title>Adhaeribacter sp. HMF7616 genome sequencing and assembly.</title>
        <authorList>
            <person name="Kang H."/>
            <person name="Kang J."/>
            <person name="Cha I."/>
            <person name="Kim H."/>
            <person name="Joh K."/>
        </authorList>
    </citation>
    <scope>NUCLEOTIDE SEQUENCE [LARGE SCALE GENOMIC DNA]</scope>
    <source>
        <strain evidence="2 3">HMF7616</strain>
    </source>
</reference>
<keyword evidence="3" id="KW-1185">Reference proteome</keyword>